<dbReference type="FunFam" id="3.40.50.300:FF:000010">
    <property type="entry name" value="Chaperone clpB 1, putative"/>
    <property type="match status" value="1"/>
</dbReference>
<comment type="similarity">
    <text evidence="1">Belongs to the ClpA/ClpB family.</text>
</comment>
<dbReference type="PANTHER" id="PTHR11638">
    <property type="entry name" value="ATP-DEPENDENT CLP PROTEASE"/>
    <property type="match status" value="1"/>
</dbReference>
<dbReference type="SUPFAM" id="SSF52540">
    <property type="entry name" value="P-loop containing nucleoside triphosphate hydrolases"/>
    <property type="match status" value="2"/>
</dbReference>
<evidence type="ECO:0008006" key="10">
    <source>
        <dbReference type="Google" id="ProtNLM"/>
    </source>
</evidence>
<proteinExistence type="inferred from homology"/>
<dbReference type="SMART" id="SM00382">
    <property type="entry name" value="AAA"/>
    <property type="match status" value="2"/>
</dbReference>
<evidence type="ECO:0000256" key="4">
    <source>
        <dbReference type="ARBA" id="ARBA00022840"/>
    </source>
</evidence>
<feature type="domain" description="Clp ATPase C-terminal" evidence="8">
    <location>
        <begin position="599"/>
        <end position="685"/>
    </location>
</feature>
<dbReference type="PANTHER" id="PTHR11638:SF18">
    <property type="entry name" value="HEAT SHOCK PROTEIN 104"/>
    <property type="match status" value="1"/>
</dbReference>
<dbReference type="Pfam" id="PF00004">
    <property type="entry name" value="AAA"/>
    <property type="match status" value="1"/>
</dbReference>
<dbReference type="Gene3D" id="1.10.8.60">
    <property type="match status" value="1"/>
</dbReference>
<evidence type="ECO:0000259" key="8">
    <source>
        <dbReference type="SMART" id="SM01086"/>
    </source>
</evidence>
<feature type="coiled-coil region" evidence="6">
    <location>
        <begin position="266"/>
        <end position="346"/>
    </location>
</feature>
<evidence type="ECO:0000256" key="2">
    <source>
        <dbReference type="ARBA" id="ARBA00022737"/>
    </source>
</evidence>
<dbReference type="PRINTS" id="PR00300">
    <property type="entry name" value="CLPPROTEASEA"/>
</dbReference>
<protein>
    <recommendedName>
        <fullName evidence="10">Clp R domain-containing protein</fullName>
    </recommendedName>
</protein>
<organism evidence="9">
    <name type="scientific">marine metagenome</name>
    <dbReference type="NCBI Taxonomy" id="408172"/>
    <lineage>
        <taxon>unclassified sequences</taxon>
        <taxon>metagenomes</taxon>
        <taxon>ecological metagenomes</taxon>
    </lineage>
</organism>
<dbReference type="GO" id="GO:0034605">
    <property type="term" value="P:cellular response to heat"/>
    <property type="evidence" value="ECO:0007669"/>
    <property type="project" value="TreeGrafter"/>
</dbReference>
<dbReference type="EMBL" id="UINC01000898">
    <property type="protein sequence ID" value="SUZ62927.1"/>
    <property type="molecule type" value="Genomic_DNA"/>
</dbReference>
<evidence type="ECO:0000256" key="3">
    <source>
        <dbReference type="ARBA" id="ARBA00022741"/>
    </source>
</evidence>
<dbReference type="InterPro" id="IPR027417">
    <property type="entry name" value="P-loop_NTPase"/>
</dbReference>
<dbReference type="FunFam" id="3.40.50.300:FF:000025">
    <property type="entry name" value="ATP-dependent Clp protease subunit"/>
    <property type="match status" value="1"/>
</dbReference>
<dbReference type="CDD" id="cd00009">
    <property type="entry name" value="AAA"/>
    <property type="match status" value="1"/>
</dbReference>
<feature type="domain" description="AAA+ ATPase" evidence="7">
    <location>
        <begin position="53"/>
        <end position="196"/>
    </location>
</feature>
<evidence type="ECO:0000256" key="1">
    <source>
        <dbReference type="ARBA" id="ARBA00008675"/>
    </source>
</evidence>
<accession>A0A381P987</accession>
<keyword evidence="3" id="KW-0547">Nucleotide-binding</keyword>
<dbReference type="Pfam" id="PF07724">
    <property type="entry name" value="AAA_2"/>
    <property type="match status" value="1"/>
</dbReference>
<dbReference type="GO" id="GO:0005524">
    <property type="term" value="F:ATP binding"/>
    <property type="evidence" value="ECO:0007669"/>
    <property type="project" value="UniProtKB-KW"/>
</dbReference>
<dbReference type="InterPro" id="IPR028299">
    <property type="entry name" value="ClpA/B_CS2"/>
</dbReference>
<dbReference type="InterPro" id="IPR050130">
    <property type="entry name" value="ClpA_ClpB"/>
</dbReference>
<dbReference type="InterPro" id="IPR041546">
    <property type="entry name" value="ClpA/ClpB_AAA_lid"/>
</dbReference>
<dbReference type="SMART" id="SM01086">
    <property type="entry name" value="ClpB_D2-small"/>
    <property type="match status" value="1"/>
</dbReference>
<keyword evidence="6" id="KW-0175">Coiled coil</keyword>
<dbReference type="Pfam" id="PF10431">
    <property type="entry name" value="ClpB_D2-small"/>
    <property type="match status" value="1"/>
</dbReference>
<dbReference type="InterPro" id="IPR019489">
    <property type="entry name" value="Clp_ATPase_C"/>
</dbReference>
<keyword evidence="4" id="KW-0067">ATP-binding</keyword>
<dbReference type="InterPro" id="IPR003593">
    <property type="entry name" value="AAA+_ATPase"/>
</dbReference>
<evidence type="ECO:0000256" key="5">
    <source>
        <dbReference type="ARBA" id="ARBA00023186"/>
    </source>
</evidence>
<dbReference type="Pfam" id="PF17871">
    <property type="entry name" value="AAA_lid_9"/>
    <property type="match status" value="1"/>
</dbReference>
<evidence type="ECO:0000256" key="6">
    <source>
        <dbReference type="SAM" id="Coils"/>
    </source>
</evidence>
<gene>
    <name evidence="9" type="ORF">METZ01_LOCUS15781</name>
</gene>
<name>A0A381P987_9ZZZZ</name>
<reference evidence="9" key="1">
    <citation type="submission" date="2018-05" db="EMBL/GenBank/DDBJ databases">
        <authorList>
            <person name="Lanie J.A."/>
            <person name="Ng W.-L."/>
            <person name="Kazmierczak K.M."/>
            <person name="Andrzejewski T.M."/>
            <person name="Davidsen T.M."/>
            <person name="Wayne K.J."/>
            <person name="Tettelin H."/>
            <person name="Glass J.I."/>
            <person name="Rusch D."/>
            <person name="Podicherti R."/>
            <person name="Tsui H.-C.T."/>
            <person name="Winkler M.E."/>
        </authorList>
    </citation>
    <scope>NUCLEOTIDE SEQUENCE</scope>
</reference>
<keyword evidence="2" id="KW-0677">Repeat</keyword>
<dbReference type="CDD" id="cd19499">
    <property type="entry name" value="RecA-like_ClpB_Hsp104-like"/>
    <property type="match status" value="1"/>
</dbReference>
<feature type="domain" description="AAA+ ATPase" evidence="7">
    <location>
        <begin position="450"/>
        <end position="600"/>
    </location>
</feature>
<dbReference type="InterPro" id="IPR001270">
    <property type="entry name" value="ClpA/B"/>
</dbReference>
<dbReference type="PROSITE" id="PS00871">
    <property type="entry name" value="CLPAB_2"/>
    <property type="match status" value="1"/>
</dbReference>
<dbReference type="AlphaFoldDB" id="A0A381P987"/>
<dbReference type="Gene3D" id="3.40.50.300">
    <property type="entry name" value="P-loop containing nucleotide triphosphate hydrolases"/>
    <property type="match status" value="3"/>
</dbReference>
<evidence type="ECO:0000259" key="7">
    <source>
        <dbReference type="SMART" id="SM00382"/>
    </source>
</evidence>
<keyword evidence="5" id="KW-0143">Chaperone</keyword>
<dbReference type="FunFam" id="3.40.50.300:FF:000120">
    <property type="entry name" value="ATP-dependent chaperone ClpB"/>
    <property type="match status" value="1"/>
</dbReference>
<dbReference type="InterPro" id="IPR003959">
    <property type="entry name" value="ATPase_AAA_core"/>
</dbReference>
<sequence length="699" mass="79304">MNQQQTQNPESGIDPLEEYGLNLTALAKAGKIDPVIGREDEIRRIIQILSRRKKNNPVLIGEPGTGKTTVVEGLAKRIIEGDVPENIKGKQLIAMDLPAMVAGAMYKGQFEERLKNFIKAVKEKNGDIIVFIDEIHMIVGAGGQGQMDVANIIKPELAQGTLKVIGATTLNEYQKYVEPDAALERRFQQVYIQEPSVEDTITILRGIKDKYEVHHRLGIRDSALISAATLSERYISDRFLPDKAVDLVDEAASKLRMEMNSAPELIDDLNRKLIQLEVEREALKKEKDPKSKERLSKCKKEIDKTRKNLDQYTNIWKNEKQAVSRISKLKEELEDVKFKMENHFRDGNYAAASKMQYDTIPDLEEKIESLIQTLENSQFVKLDVRTNDIAEVVSKWTGIPVQKMLEGEKEKLLNLESVFRNRVIGQEEALKKTADVIRMSKLGVSDKEKPLGSFLFMGKTGVGKTELAKTIAEALFDDEKALIRIDMSELMEQHSISKLIGSPPGYVGYDEGGYLTEKIRRRPYSVILFDEIEKAHPAILNILLQVLDDGRLTDSKGRTVNFKNTIIVMTTNLSQQEVNTFLKPELRNRIDDIIHFNDLNKDAIEKIVDIHIKRMIDALAQQGLVCTVDDSIRKYLVKYGYEPEFGARPIKRLIQREILSELSKFMLENPEIQEINLDFDQGITIQRKNIEQSNSAAAA</sequence>
<dbReference type="GO" id="GO:0016887">
    <property type="term" value="F:ATP hydrolysis activity"/>
    <property type="evidence" value="ECO:0007669"/>
    <property type="project" value="InterPro"/>
</dbReference>
<evidence type="ECO:0000313" key="9">
    <source>
        <dbReference type="EMBL" id="SUZ62927.1"/>
    </source>
</evidence>
<dbReference type="GO" id="GO:0005737">
    <property type="term" value="C:cytoplasm"/>
    <property type="evidence" value="ECO:0007669"/>
    <property type="project" value="TreeGrafter"/>
</dbReference>